<evidence type="ECO:0000256" key="1">
    <source>
        <dbReference type="ARBA" id="ARBA00004370"/>
    </source>
</evidence>
<proteinExistence type="inferred from homology"/>
<dbReference type="Pfam" id="PF00015">
    <property type="entry name" value="MCPsignal"/>
    <property type="match status" value="1"/>
</dbReference>
<keyword evidence="5" id="KW-0472">Membrane</keyword>
<dbReference type="AlphaFoldDB" id="A0A4U1I191"/>
<keyword evidence="2" id="KW-0488">Methylation</keyword>
<dbReference type="OrthoDB" id="9147953at2"/>
<dbReference type="GO" id="GO:0004888">
    <property type="term" value="F:transmembrane signaling receptor activity"/>
    <property type="evidence" value="ECO:0007669"/>
    <property type="project" value="InterPro"/>
</dbReference>
<evidence type="ECO:0000256" key="4">
    <source>
        <dbReference type="PROSITE-ProRule" id="PRU00284"/>
    </source>
</evidence>
<protein>
    <submittedName>
        <fullName evidence="8">HAMP domain-containing protein</fullName>
    </submittedName>
</protein>
<keyword evidence="5" id="KW-1133">Transmembrane helix</keyword>
<dbReference type="GO" id="GO:0007165">
    <property type="term" value="P:signal transduction"/>
    <property type="evidence" value="ECO:0007669"/>
    <property type="project" value="UniProtKB-KW"/>
</dbReference>
<keyword evidence="4" id="KW-0807">Transducer</keyword>
<feature type="transmembrane region" description="Helical" evidence="5">
    <location>
        <begin position="187"/>
        <end position="211"/>
    </location>
</feature>
<dbReference type="SMART" id="SM00304">
    <property type="entry name" value="HAMP"/>
    <property type="match status" value="1"/>
</dbReference>
<dbReference type="InterPro" id="IPR004089">
    <property type="entry name" value="MCPsignal_dom"/>
</dbReference>
<dbReference type="PANTHER" id="PTHR43531">
    <property type="entry name" value="PROTEIN ICFG"/>
    <property type="match status" value="1"/>
</dbReference>
<dbReference type="GO" id="GO:0005886">
    <property type="term" value="C:plasma membrane"/>
    <property type="evidence" value="ECO:0007669"/>
    <property type="project" value="TreeGrafter"/>
</dbReference>
<dbReference type="FunFam" id="1.10.287.950:FF:000001">
    <property type="entry name" value="Methyl-accepting chemotaxis sensory transducer"/>
    <property type="match status" value="1"/>
</dbReference>
<dbReference type="PRINTS" id="PR00260">
    <property type="entry name" value="CHEMTRNSDUCR"/>
</dbReference>
<dbReference type="InterPro" id="IPR051310">
    <property type="entry name" value="MCP_chemotaxis"/>
</dbReference>
<dbReference type="Gene3D" id="1.10.287.950">
    <property type="entry name" value="Methyl-accepting chemotaxis protein"/>
    <property type="match status" value="1"/>
</dbReference>
<dbReference type="InterPro" id="IPR004090">
    <property type="entry name" value="Chemotax_Me-accpt_rcpt"/>
</dbReference>
<gene>
    <name evidence="8" type="ORF">FAZ69_20075</name>
</gene>
<dbReference type="PANTHER" id="PTHR43531:SF14">
    <property type="entry name" value="METHYL-ACCEPTING CHEMOTAXIS PROTEIN I-RELATED"/>
    <property type="match status" value="1"/>
</dbReference>
<feature type="domain" description="HAMP" evidence="7">
    <location>
        <begin position="211"/>
        <end position="264"/>
    </location>
</feature>
<evidence type="ECO:0000256" key="3">
    <source>
        <dbReference type="ARBA" id="ARBA00029447"/>
    </source>
</evidence>
<dbReference type="CDD" id="cd06225">
    <property type="entry name" value="HAMP"/>
    <property type="match status" value="1"/>
</dbReference>
<dbReference type="Proteomes" id="UP000305539">
    <property type="component" value="Unassembled WGS sequence"/>
</dbReference>
<dbReference type="PROSITE" id="PS50111">
    <property type="entry name" value="CHEMOTAXIS_TRANSDUC_2"/>
    <property type="match status" value="1"/>
</dbReference>
<evidence type="ECO:0000256" key="2">
    <source>
        <dbReference type="ARBA" id="ARBA00022481"/>
    </source>
</evidence>
<name>A0A4U1I191_9BURK</name>
<dbReference type="EMBL" id="SWJE01000010">
    <property type="protein sequence ID" value="TKC86924.1"/>
    <property type="molecule type" value="Genomic_DNA"/>
</dbReference>
<dbReference type="SMART" id="SM00283">
    <property type="entry name" value="MA"/>
    <property type="match status" value="1"/>
</dbReference>
<evidence type="ECO:0000313" key="9">
    <source>
        <dbReference type="Proteomes" id="UP000305539"/>
    </source>
</evidence>
<comment type="subcellular location">
    <subcellularLocation>
        <location evidence="1">Membrane</location>
    </subcellularLocation>
</comment>
<evidence type="ECO:0000256" key="5">
    <source>
        <dbReference type="SAM" id="Phobius"/>
    </source>
</evidence>
<comment type="similarity">
    <text evidence="3">Belongs to the methyl-accepting chemotaxis (MCP) protein family.</text>
</comment>
<dbReference type="Pfam" id="PF12729">
    <property type="entry name" value="4HB_MCP_1"/>
    <property type="match status" value="1"/>
</dbReference>
<dbReference type="RefSeq" id="WP_136896817.1">
    <property type="nucleotide sequence ID" value="NZ_SWJE01000010.1"/>
</dbReference>
<accession>A0A4U1I191</accession>
<reference evidence="8 9" key="1">
    <citation type="submission" date="2019-04" db="EMBL/GenBank/DDBJ databases">
        <title>Trinickia sp. 7GSK02, isolated from subtropical forest soil.</title>
        <authorList>
            <person name="Gao Z.-H."/>
            <person name="Qiu L.-H."/>
        </authorList>
    </citation>
    <scope>NUCLEOTIDE SEQUENCE [LARGE SCALE GENOMIC DNA]</scope>
    <source>
        <strain evidence="8 9">7GSK02</strain>
    </source>
</reference>
<dbReference type="Pfam" id="PF00672">
    <property type="entry name" value="HAMP"/>
    <property type="match status" value="1"/>
</dbReference>
<dbReference type="InterPro" id="IPR003660">
    <property type="entry name" value="HAMP_dom"/>
</dbReference>
<organism evidence="8 9">
    <name type="scientific">Trinickia terrae</name>
    <dbReference type="NCBI Taxonomy" id="2571161"/>
    <lineage>
        <taxon>Bacteria</taxon>
        <taxon>Pseudomonadati</taxon>
        <taxon>Pseudomonadota</taxon>
        <taxon>Betaproteobacteria</taxon>
        <taxon>Burkholderiales</taxon>
        <taxon>Burkholderiaceae</taxon>
        <taxon>Trinickia</taxon>
    </lineage>
</organism>
<evidence type="ECO:0000259" key="6">
    <source>
        <dbReference type="PROSITE" id="PS50111"/>
    </source>
</evidence>
<dbReference type="GO" id="GO:0006935">
    <property type="term" value="P:chemotaxis"/>
    <property type="evidence" value="ECO:0007669"/>
    <property type="project" value="InterPro"/>
</dbReference>
<evidence type="ECO:0000259" key="7">
    <source>
        <dbReference type="PROSITE" id="PS50885"/>
    </source>
</evidence>
<comment type="caution">
    <text evidence="8">The sequence shown here is derived from an EMBL/GenBank/DDBJ whole genome shotgun (WGS) entry which is preliminary data.</text>
</comment>
<sequence length="518" mass="54548">MTIVRQLVVTLGAALLALLFVGAYGLTQLRESNQRIEGLESQTIPGLKSISGALDDVADMRLNLYRLVVDGIDDASRRSITQTIDDADRHFDGHLADYQTHDVSGDADQKLLDADRAHIAAYRDARRAFLEKMTAGDRDGALAMLHDGGAVHNAALALNGGLHDHLNDNIAHSDEMRVANQDGYRKAFGLMVAIIVGALVLTGGLGARIYAVIGSGLTRLQETLQRISTHLDLSHRAEVARMDEIGHTATALNRLLERVAGVVANVRLSSDAVGVASRQIAAGNADLSARTEQQAASLQQTVSSLGQLTAAVQQNAERAQQTSALAAEASQVSDSATQTVNRMVDTMSEISASSSKIGEITTLIEGIAFQTNILALNAAVEAARAGAQGRGFAVVATEVRSLAQRSSAAAKEIKDLIAQSVATIESGSRQTSEVGRTADAARQATRRVAEIVGEIAAASEEQGRDIEQVNVAIGQIDGATQQNAALVEEAAAAAQSLDEQATRLTGEVSAFKVDAARR</sequence>
<keyword evidence="9" id="KW-1185">Reference proteome</keyword>
<dbReference type="PROSITE" id="PS50885">
    <property type="entry name" value="HAMP"/>
    <property type="match status" value="1"/>
</dbReference>
<dbReference type="InterPro" id="IPR024478">
    <property type="entry name" value="HlyB_4HB_MCP"/>
</dbReference>
<dbReference type="SUPFAM" id="SSF58104">
    <property type="entry name" value="Methyl-accepting chemotaxis protein (MCP) signaling domain"/>
    <property type="match status" value="1"/>
</dbReference>
<evidence type="ECO:0000313" key="8">
    <source>
        <dbReference type="EMBL" id="TKC86924.1"/>
    </source>
</evidence>
<feature type="domain" description="Methyl-accepting transducer" evidence="6">
    <location>
        <begin position="269"/>
        <end position="498"/>
    </location>
</feature>
<keyword evidence="5" id="KW-0812">Transmembrane</keyword>